<keyword evidence="5" id="KW-0378">Hydrolase</keyword>
<protein>
    <submittedName>
        <fullName evidence="5">GDSL-like lipase/acylhydrolase family protein</fullName>
    </submittedName>
</protein>
<feature type="signal peptide" evidence="3">
    <location>
        <begin position="1"/>
        <end position="27"/>
    </location>
</feature>
<dbReference type="InterPro" id="IPR036514">
    <property type="entry name" value="SGNH_hydro_sf"/>
</dbReference>
<evidence type="ECO:0000259" key="4">
    <source>
        <dbReference type="Pfam" id="PF13472"/>
    </source>
</evidence>
<dbReference type="EMBL" id="PVTF01000005">
    <property type="protein sequence ID" value="PRY41565.1"/>
    <property type="molecule type" value="Genomic_DNA"/>
</dbReference>
<proteinExistence type="predicted"/>
<feature type="chain" id="PRO_5015510821" evidence="3">
    <location>
        <begin position="28"/>
        <end position="270"/>
    </location>
</feature>
<dbReference type="RefSeq" id="WP_106188574.1">
    <property type="nucleotide sequence ID" value="NZ_PVTF01000005.1"/>
</dbReference>
<feature type="active site" description="Nucleophile" evidence="1">
    <location>
        <position position="40"/>
    </location>
</feature>
<accession>A0A2T0T7A5</accession>
<evidence type="ECO:0000256" key="2">
    <source>
        <dbReference type="PIRSR" id="PIRSR637460-2"/>
    </source>
</evidence>
<name>A0A2T0T7A5_9PSEU</name>
<feature type="active site" evidence="1">
    <location>
        <position position="249"/>
    </location>
</feature>
<gene>
    <name evidence="5" type="ORF">CLV43_105323</name>
</gene>
<keyword evidence="6" id="KW-1185">Reference proteome</keyword>
<evidence type="ECO:0000256" key="1">
    <source>
        <dbReference type="PIRSR" id="PIRSR637460-1"/>
    </source>
</evidence>
<comment type="caution">
    <text evidence="5">The sequence shown here is derived from an EMBL/GenBank/DDBJ whole genome shotgun (WGS) entry which is preliminary data.</text>
</comment>
<dbReference type="OrthoDB" id="3498399at2"/>
<feature type="disulfide bond" evidence="2">
    <location>
        <begin position="57"/>
        <end position="82"/>
    </location>
</feature>
<dbReference type="PANTHER" id="PTHR37981">
    <property type="entry name" value="LIPASE 2"/>
    <property type="match status" value="1"/>
</dbReference>
<feature type="disulfide bond" evidence="2">
    <location>
        <begin position="123"/>
        <end position="131"/>
    </location>
</feature>
<dbReference type="GO" id="GO:0004806">
    <property type="term" value="F:triacylglycerol lipase activity"/>
    <property type="evidence" value="ECO:0007669"/>
    <property type="project" value="TreeGrafter"/>
</dbReference>
<dbReference type="InterPro" id="IPR013830">
    <property type="entry name" value="SGNH_hydro"/>
</dbReference>
<dbReference type="InterPro" id="IPR037460">
    <property type="entry name" value="SEST-like"/>
</dbReference>
<dbReference type="Pfam" id="PF13472">
    <property type="entry name" value="Lipase_GDSL_2"/>
    <property type="match status" value="1"/>
</dbReference>
<dbReference type="PANTHER" id="PTHR37981:SF1">
    <property type="entry name" value="SGNH HYDROLASE-TYPE ESTERASE DOMAIN-CONTAINING PROTEIN"/>
    <property type="match status" value="1"/>
</dbReference>
<dbReference type="Proteomes" id="UP000239494">
    <property type="component" value="Unassembled WGS sequence"/>
</dbReference>
<evidence type="ECO:0000313" key="5">
    <source>
        <dbReference type="EMBL" id="PRY41565.1"/>
    </source>
</evidence>
<feature type="domain" description="SGNH hydrolase-type esterase" evidence="4">
    <location>
        <begin position="36"/>
        <end position="256"/>
    </location>
</feature>
<sequence>MRTASSLFTAAVAAVAASLGVAIPANAAVTPGDYVAIGDSYASGVGAYPYNSDSGACKQSPNSYPRSWARNHPAFTLKDMTCSGATIADVENTQLGALGTATRLVTITVGGNDVGFTDSVTTCLTGSDDACGNAAYASAWRAQLVVPPKLRALYAQVKDRAPNARVVVLGYPRLVDPGTGSCGAITPSATKRQWLNYAADQTSDGIRSAAGDAGVTFVDVRPAFADHQACGTAPWINGVDLSHYSEIFHPNHDGHAGVYTYLLTIQTDLV</sequence>
<keyword evidence="3" id="KW-0732">Signal</keyword>
<reference evidence="5 6" key="1">
    <citation type="submission" date="2018-03" db="EMBL/GenBank/DDBJ databases">
        <title>Genomic Encyclopedia of Archaeal and Bacterial Type Strains, Phase II (KMG-II): from individual species to whole genera.</title>
        <authorList>
            <person name="Goeker M."/>
        </authorList>
    </citation>
    <scope>NUCLEOTIDE SEQUENCE [LARGE SCALE GENOMIC DNA]</scope>
    <source>
        <strain evidence="5 6">DSM 44720</strain>
    </source>
</reference>
<dbReference type="AlphaFoldDB" id="A0A2T0T7A5"/>
<dbReference type="SUPFAM" id="SSF52266">
    <property type="entry name" value="SGNH hydrolase"/>
    <property type="match status" value="1"/>
</dbReference>
<dbReference type="GO" id="GO:0019433">
    <property type="term" value="P:triglyceride catabolic process"/>
    <property type="evidence" value="ECO:0007669"/>
    <property type="project" value="TreeGrafter"/>
</dbReference>
<keyword evidence="2" id="KW-1015">Disulfide bond</keyword>
<dbReference type="CDD" id="cd01823">
    <property type="entry name" value="SEST_like"/>
    <property type="match status" value="1"/>
</dbReference>
<evidence type="ECO:0000313" key="6">
    <source>
        <dbReference type="Proteomes" id="UP000239494"/>
    </source>
</evidence>
<evidence type="ECO:0000256" key="3">
    <source>
        <dbReference type="SAM" id="SignalP"/>
    </source>
</evidence>
<organism evidence="5 6">
    <name type="scientific">Umezawaea tangerina</name>
    <dbReference type="NCBI Taxonomy" id="84725"/>
    <lineage>
        <taxon>Bacteria</taxon>
        <taxon>Bacillati</taxon>
        <taxon>Actinomycetota</taxon>
        <taxon>Actinomycetes</taxon>
        <taxon>Pseudonocardiales</taxon>
        <taxon>Pseudonocardiaceae</taxon>
        <taxon>Umezawaea</taxon>
    </lineage>
</organism>
<dbReference type="Gene3D" id="3.40.50.1110">
    <property type="entry name" value="SGNH hydrolase"/>
    <property type="match status" value="1"/>
</dbReference>